<organism evidence="1 2">
    <name type="scientific">Empedobacter falsenii</name>
    <dbReference type="NCBI Taxonomy" id="343874"/>
    <lineage>
        <taxon>Bacteria</taxon>
        <taxon>Pseudomonadati</taxon>
        <taxon>Bacteroidota</taxon>
        <taxon>Flavobacteriia</taxon>
        <taxon>Flavobacteriales</taxon>
        <taxon>Weeksellaceae</taxon>
        <taxon>Empedobacter</taxon>
    </lineage>
</organism>
<evidence type="ECO:0000313" key="2">
    <source>
        <dbReference type="Proteomes" id="UP001173578"/>
    </source>
</evidence>
<comment type="caution">
    <text evidence="1">The sequence shown here is derived from an EMBL/GenBank/DDBJ whole genome shotgun (WGS) entry which is preliminary data.</text>
</comment>
<dbReference type="Gene3D" id="3.40.50.2300">
    <property type="match status" value="1"/>
</dbReference>
<name>A0AAW7DIK8_9FLAO</name>
<reference evidence="1" key="1">
    <citation type="submission" date="2020-06" db="EMBL/GenBank/DDBJ databases">
        <authorList>
            <person name="Dong N."/>
        </authorList>
    </citation>
    <scope>NUCLEOTIDE SEQUENCE</scope>
    <source>
        <strain evidence="1">210</strain>
    </source>
</reference>
<dbReference type="RefSeq" id="WP_286486182.1">
    <property type="nucleotide sequence ID" value="NZ_JACALR010000004.1"/>
</dbReference>
<reference evidence="1" key="2">
    <citation type="journal article" date="2022" name="Sci. Total Environ.">
        <title>Prevalence, transmission, and molecular epidemiology of tet(X)-positive bacteria among humans, animals, and environmental niches in China: An epidemiological, and genomic-based study.</title>
        <authorList>
            <person name="Dong N."/>
            <person name="Zeng Y."/>
            <person name="Cai C."/>
            <person name="Sun C."/>
            <person name="Lu J."/>
            <person name="Liu C."/>
            <person name="Zhou H."/>
            <person name="Sun Q."/>
            <person name="Shu L."/>
            <person name="Wang H."/>
            <person name="Wang Y."/>
            <person name="Wang S."/>
            <person name="Wu C."/>
            <person name="Chan E.W."/>
            <person name="Chen G."/>
            <person name="Shen Z."/>
            <person name="Chen S."/>
            <person name="Zhang R."/>
        </authorList>
    </citation>
    <scope>NUCLEOTIDE SEQUENCE</scope>
    <source>
        <strain evidence="1">210</strain>
    </source>
</reference>
<dbReference type="SUPFAM" id="SSF52172">
    <property type="entry name" value="CheY-like"/>
    <property type="match status" value="1"/>
</dbReference>
<evidence type="ECO:0000313" key="1">
    <source>
        <dbReference type="EMBL" id="MDM1551650.1"/>
    </source>
</evidence>
<proteinExistence type="predicted"/>
<gene>
    <name evidence="1" type="ORF">HX095_10540</name>
</gene>
<sequence length="608" mass="70527">MGRFLHLYRADSLINESIIFSIDINEFENSYSSIYDSIVSQVDESDAIIIDENCFEIKSKLFEFITYFRINKCKNWDIPIFIFKDKLSNKDAFDLLKNDFNNIIKTKRFDIISSKDLEKDVLTGKISLFRNLDIKLKESLIFEEFIKTVKVEGSNLNNHSIANEWAIYRWAKTLNISDSEIEKITEKIQNDLYFKYLHALYPISPSSVISDKELKIPFSGKVPQILYVDDEADKGWYEIFCNILYDKNKFDFDYLGNELKGISQEEIIELVFNKVVGKETDLNTKNAITDIVLLDFRLHQSDFTEANIKEVTGYKILKKIKDYNPGIQVIVISATNKIWNLQALQEAGVDGFILKENVENSQELNFTNSSIKSFVENINKANSLVFLKDVYNKFTFIKSNILELDSSINVSSDIYISISNFLDISFNLLKQVLSDEKYLNYSFIQLFLIVELIASNDLFIEENNDYVEVFCGGDKILIQQPNNSNLERAIIFTSNHKYELQNSYLKKDKVRLDVNFRISSILIFRLGFQNSSFLNWSTIRNNRNTKAAHFDKSNKAGNIEISDILEIIEFIEYLTNKNNIDNVNIDRGLIMKPITSQSLSALQNKYKK</sequence>
<dbReference type="InterPro" id="IPR011006">
    <property type="entry name" value="CheY-like_superfamily"/>
</dbReference>
<dbReference type="Proteomes" id="UP001173578">
    <property type="component" value="Unassembled WGS sequence"/>
</dbReference>
<dbReference type="CDD" id="cd00156">
    <property type="entry name" value="REC"/>
    <property type="match status" value="1"/>
</dbReference>
<protein>
    <submittedName>
        <fullName evidence="1">Response regulator</fullName>
    </submittedName>
</protein>
<dbReference type="AlphaFoldDB" id="A0AAW7DIK8"/>
<accession>A0AAW7DIK8</accession>
<dbReference type="EMBL" id="JACALR010000004">
    <property type="protein sequence ID" value="MDM1551650.1"/>
    <property type="molecule type" value="Genomic_DNA"/>
</dbReference>